<dbReference type="InParanoid" id="C1FEM7"/>
<dbReference type="RefSeq" id="XP_002507728.1">
    <property type="nucleotide sequence ID" value="XM_002507682.1"/>
</dbReference>
<evidence type="ECO:0000256" key="2">
    <source>
        <dbReference type="ARBA" id="ARBA00014587"/>
    </source>
</evidence>
<name>C1FEM7_MICCC</name>
<protein>
    <recommendedName>
        <fullName evidence="2 6">GPN-loop GTPase 3</fullName>
    </recommendedName>
</protein>
<evidence type="ECO:0000313" key="8">
    <source>
        <dbReference type="Proteomes" id="UP000002009"/>
    </source>
</evidence>
<evidence type="ECO:0000256" key="1">
    <source>
        <dbReference type="ARBA" id="ARBA00005290"/>
    </source>
</evidence>
<keyword evidence="4 6" id="KW-0378">Hydrolase</keyword>
<dbReference type="eggNOG" id="KOG1534">
    <property type="taxonomic scope" value="Eukaryota"/>
</dbReference>
<dbReference type="PANTHER" id="PTHR21231">
    <property type="entry name" value="XPA-BINDING PROTEIN 1-RELATED"/>
    <property type="match status" value="1"/>
</dbReference>
<keyword evidence="3 6" id="KW-0547">Nucleotide-binding</keyword>
<comment type="subunit">
    <text evidence="6">Binds to RNA polymerase II (RNAPII).</text>
</comment>
<comment type="similarity">
    <text evidence="1 6">Belongs to the GPN-loop GTPase family.</text>
</comment>
<proteinExistence type="inferred from homology"/>
<accession>C1FEM7</accession>
<evidence type="ECO:0000256" key="3">
    <source>
        <dbReference type="ARBA" id="ARBA00022741"/>
    </source>
</evidence>
<dbReference type="FunFam" id="3.40.50.300:FF:000338">
    <property type="entry name" value="GPN-loop GTPase 2"/>
    <property type="match status" value="1"/>
</dbReference>
<dbReference type="FunCoup" id="C1FEM7">
    <property type="interactions" value="1902"/>
</dbReference>
<evidence type="ECO:0000313" key="7">
    <source>
        <dbReference type="EMBL" id="ACO68986.1"/>
    </source>
</evidence>
<dbReference type="SUPFAM" id="SSF52540">
    <property type="entry name" value="P-loop containing nucleoside triphosphate hydrolases"/>
    <property type="match status" value="1"/>
</dbReference>
<dbReference type="GO" id="GO:0005525">
    <property type="term" value="F:GTP binding"/>
    <property type="evidence" value="ECO:0007669"/>
    <property type="project" value="UniProtKB-KW"/>
</dbReference>
<gene>
    <name evidence="7" type="primary">CUPB009</name>
    <name evidence="7" type="ORF">MICPUN_113906</name>
</gene>
<organism evidence="7 8">
    <name type="scientific">Micromonas commoda (strain RCC299 / NOUM17 / CCMP2709)</name>
    <name type="common">Picoplanktonic green alga</name>
    <dbReference type="NCBI Taxonomy" id="296587"/>
    <lineage>
        <taxon>Eukaryota</taxon>
        <taxon>Viridiplantae</taxon>
        <taxon>Chlorophyta</taxon>
        <taxon>Mamiellophyceae</taxon>
        <taxon>Mamiellales</taxon>
        <taxon>Mamiellaceae</taxon>
        <taxon>Micromonas</taxon>
    </lineage>
</organism>
<dbReference type="KEGG" id="mis:MICPUN_113906"/>
<dbReference type="GeneID" id="8250263"/>
<comment type="function">
    <text evidence="6">Small GTPase required for proper nuclear import of RNA polymerase II and III (RNAPII and RNAPIII). May act at an RNAP assembly step prior to nuclear import.</text>
</comment>
<dbReference type="STRING" id="296587.C1FEM7"/>
<evidence type="ECO:0000256" key="4">
    <source>
        <dbReference type="ARBA" id="ARBA00022801"/>
    </source>
</evidence>
<keyword evidence="8" id="KW-1185">Reference proteome</keyword>
<dbReference type="Proteomes" id="UP000002009">
    <property type="component" value="Chromosome 1"/>
</dbReference>
<sequence length="281" mass="31369">MAPCAQLVIGPAGSGKSTFCSSVYQHFLSYGRAVHVINLDPAADDFKYPVSGDVRTLICLPDVMEEMNLGPNGALLYCMEYLEDNLEDWLSMTLEGYADDDCVIFDCPGQIELYSHHSTFCSIADRLQAWSWHVVTLYILDAQFISDGAKYIAGCLQCQAAMMNLELPHVNILSKVDLVDDKVTLEPYLTPDLHFLSRTLDASMDMRHHKLNNMMSSLLDEYSLVNFHPLDLTDENSLVNVLYAIDSCLQYGEDADVKTSRETSSEVASLDNHSVLLSWSS</sequence>
<dbReference type="GO" id="GO:0003924">
    <property type="term" value="F:GTPase activity"/>
    <property type="evidence" value="ECO:0007669"/>
    <property type="project" value="TreeGrafter"/>
</dbReference>
<dbReference type="InterPro" id="IPR027417">
    <property type="entry name" value="P-loop_NTPase"/>
</dbReference>
<dbReference type="Pfam" id="PF03029">
    <property type="entry name" value="ATP_bind_1"/>
    <property type="match status" value="1"/>
</dbReference>
<reference evidence="7 8" key="1">
    <citation type="journal article" date="2009" name="Science">
        <title>Green evolution and dynamic adaptations revealed by genomes of the marine picoeukaryotes Micromonas.</title>
        <authorList>
            <person name="Worden A.Z."/>
            <person name="Lee J.H."/>
            <person name="Mock T."/>
            <person name="Rouze P."/>
            <person name="Simmons M.P."/>
            <person name="Aerts A.L."/>
            <person name="Allen A.E."/>
            <person name="Cuvelier M.L."/>
            <person name="Derelle E."/>
            <person name="Everett M.V."/>
            <person name="Foulon E."/>
            <person name="Grimwood J."/>
            <person name="Gundlach H."/>
            <person name="Henrissat B."/>
            <person name="Napoli C."/>
            <person name="McDonald S.M."/>
            <person name="Parker M.S."/>
            <person name="Rombauts S."/>
            <person name="Salamov A."/>
            <person name="Von Dassow P."/>
            <person name="Badger J.H."/>
            <person name="Coutinho P.M."/>
            <person name="Demir E."/>
            <person name="Dubchak I."/>
            <person name="Gentemann C."/>
            <person name="Eikrem W."/>
            <person name="Gready J.E."/>
            <person name="John U."/>
            <person name="Lanier W."/>
            <person name="Lindquist E.A."/>
            <person name="Lucas S."/>
            <person name="Mayer K.F."/>
            <person name="Moreau H."/>
            <person name="Not F."/>
            <person name="Otillar R."/>
            <person name="Panaud O."/>
            <person name="Pangilinan J."/>
            <person name="Paulsen I."/>
            <person name="Piegu B."/>
            <person name="Poliakov A."/>
            <person name="Robbens S."/>
            <person name="Schmutz J."/>
            <person name="Toulza E."/>
            <person name="Wyss T."/>
            <person name="Zelensky A."/>
            <person name="Zhou K."/>
            <person name="Armbrust E.V."/>
            <person name="Bhattacharya D."/>
            <person name="Goodenough U.W."/>
            <person name="Van de Peer Y."/>
            <person name="Grigoriev I.V."/>
        </authorList>
    </citation>
    <scope>NUCLEOTIDE SEQUENCE [LARGE SCALE GENOMIC DNA]</scope>
    <source>
        <strain evidence="8">RCC299 / NOUM17</strain>
    </source>
</reference>
<dbReference type="EMBL" id="CP001574">
    <property type="protein sequence ID" value="ACO68986.1"/>
    <property type="molecule type" value="Genomic_DNA"/>
</dbReference>
<dbReference type="InterPro" id="IPR030228">
    <property type="entry name" value="Gpn3"/>
</dbReference>
<evidence type="ECO:0000256" key="6">
    <source>
        <dbReference type="RuleBase" id="RU365059"/>
    </source>
</evidence>
<dbReference type="CDD" id="cd17872">
    <property type="entry name" value="GPN3"/>
    <property type="match status" value="1"/>
</dbReference>
<dbReference type="OrthoDB" id="5839at2759"/>
<dbReference type="OMA" id="KSTYCAN"/>
<dbReference type="Gene3D" id="3.40.50.300">
    <property type="entry name" value="P-loop containing nucleotide triphosphate hydrolases"/>
    <property type="match status" value="1"/>
</dbReference>
<evidence type="ECO:0000256" key="5">
    <source>
        <dbReference type="ARBA" id="ARBA00023134"/>
    </source>
</evidence>
<keyword evidence="5 6" id="KW-0342">GTP-binding</keyword>
<dbReference type="PANTHER" id="PTHR21231:SF7">
    <property type="entry name" value="GPN-LOOP GTPASE 3"/>
    <property type="match status" value="1"/>
</dbReference>
<dbReference type="AlphaFoldDB" id="C1FEM7"/>
<dbReference type="InterPro" id="IPR004130">
    <property type="entry name" value="Gpn"/>
</dbReference>